<gene>
    <name evidence="1" type="ORF">DI603_20665</name>
</gene>
<evidence type="ECO:0000313" key="2">
    <source>
        <dbReference type="Proteomes" id="UP000249633"/>
    </source>
</evidence>
<organism evidence="1 2">
    <name type="scientific">Roseateles depolymerans</name>
    <dbReference type="NCBI Taxonomy" id="76731"/>
    <lineage>
        <taxon>Bacteria</taxon>
        <taxon>Pseudomonadati</taxon>
        <taxon>Pseudomonadota</taxon>
        <taxon>Betaproteobacteria</taxon>
        <taxon>Burkholderiales</taxon>
        <taxon>Sphaerotilaceae</taxon>
        <taxon>Roseateles</taxon>
    </lineage>
</organism>
<dbReference type="Pfam" id="PF09844">
    <property type="entry name" value="DUF2071"/>
    <property type="match status" value="1"/>
</dbReference>
<dbReference type="Proteomes" id="UP000249633">
    <property type="component" value="Unassembled WGS sequence"/>
</dbReference>
<evidence type="ECO:0000313" key="1">
    <source>
        <dbReference type="EMBL" id="PZP27910.1"/>
    </source>
</evidence>
<proteinExistence type="predicted"/>
<comment type="caution">
    <text evidence="1">The sequence shown here is derived from an EMBL/GenBank/DDBJ whole genome shotgun (WGS) entry which is preliminary data.</text>
</comment>
<reference evidence="1 2" key="1">
    <citation type="submission" date="2017-08" db="EMBL/GenBank/DDBJ databases">
        <title>Infants hospitalized years apart are colonized by the same room-sourced microbial strains.</title>
        <authorList>
            <person name="Brooks B."/>
            <person name="Olm M.R."/>
            <person name="Firek B.A."/>
            <person name="Baker R."/>
            <person name="Thomas B.C."/>
            <person name="Morowitz M.J."/>
            <person name="Banfield J.F."/>
        </authorList>
    </citation>
    <scope>NUCLEOTIDE SEQUENCE [LARGE SCALE GENOMIC DNA]</scope>
    <source>
        <strain evidence="1">S2_012_000_R2_81</strain>
    </source>
</reference>
<name>A0A2W5DHR9_9BURK</name>
<dbReference type="AlphaFoldDB" id="A0A2W5DHR9"/>
<accession>A0A2W5DHR9</accession>
<dbReference type="InterPro" id="IPR018644">
    <property type="entry name" value="DUF2071"/>
</dbReference>
<sequence>MARGLAWLLDAPRWAGWRRRLLAGLPFPVLASEVSDVAYLTWMVPVSRVAAWVPPGLALVEHQGLTPFTVLSYAHRHFGPAALGRLRRLCPSPLQSNWRLYLRPQADRQVPERTVLFTHNAISQLPYVLGARLFSDGLPVHLPRRFSHGWADGLLHTDIDPGAGSAPALRASLQLLDDAALSGADAVLQACGPGWAAAVRRLTLQDAAVVPLPEGPGCALVDIALPIDPAQVRPARLRPGSLHCPVLQALQPQGGPLCFVVPAVDFQVLRERLI</sequence>
<dbReference type="EMBL" id="QFOD01000026">
    <property type="protein sequence ID" value="PZP27910.1"/>
    <property type="molecule type" value="Genomic_DNA"/>
</dbReference>
<protein>
    <submittedName>
        <fullName evidence="1">Uncharacterized protein</fullName>
    </submittedName>
</protein>